<dbReference type="InterPro" id="IPR042047">
    <property type="entry name" value="SleB_dom1"/>
</dbReference>
<dbReference type="InterPro" id="IPR011105">
    <property type="entry name" value="Cell_wall_hydrolase_SleB"/>
</dbReference>
<evidence type="ECO:0000259" key="2">
    <source>
        <dbReference type="Pfam" id="PF07486"/>
    </source>
</evidence>
<dbReference type="EMBL" id="JACIEM010000003">
    <property type="protein sequence ID" value="MBB4003514.1"/>
    <property type="molecule type" value="Genomic_DNA"/>
</dbReference>
<dbReference type="Proteomes" id="UP000588647">
    <property type="component" value="Unassembled WGS sequence"/>
</dbReference>
<reference evidence="3 4" key="1">
    <citation type="submission" date="2020-08" db="EMBL/GenBank/DDBJ databases">
        <title>Genomic Encyclopedia of Type Strains, Phase IV (KMG-IV): sequencing the most valuable type-strain genomes for metagenomic binning, comparative biology and taxonomic classification.</title>
        <authorList>
            <person name="Goeker M."/>
        </authorList>
    </citation>
    <scope>NUCLEOTIDE SEQUENCE [LARGE SCALE GENOMIC DNA]</scope>
    <source>
        <strain evidence="3 4">DSM 103570</strain>
    </source>
</reference>
<evidence type="ECO:0000313" key="4">
    <source>
        <dbReference type="Proteomes" id="UP000588647"/>
    </source>
</evidence>
<comment type="caution">
    <text evidence="3">The sequence shown here is derived from an EMBL/GenBank/DDBJ whole genome shotgun (WGS) entry which is preliminary data.</text>
</comment>
<accession>A0A7W6MQ29</accession>
<feature type="domain" description="Cell wall hydrolase SleB" evidence="2">
    <location>
        <begin position="52"/>
        <end position="143"/>
    </location>
</feature>
<dbReference type="Gene3D" id="1.10.10.2520">
    <property type="entry name" value="Cell wall hydrolase SleB, domain 1"/>
    <property type="match status" value="1"/>
</dbReference>
<evidence type="ECO:0000256" key="1">
    <source>
        <dbReference type="SAM" id="MobiDB-lite"/>
    </source>
</evidence>
<feature type="compositionally biased region" description="Basic and acidic residues" evidence="1">
    <location>
        <begin position="164"/>
        <end position="175"/>
    </location>
</feature>
<keyword evidence="4" id="KW-1185">Reference proteome</keyword>
<dbReference type="RefSeq" id="WP_246367933.1">
    <property type="nucleotide sequence ID" value="NZ_JAAAMM010000003.1"/>
</dbReference>
<organism evidence="3 4">
    <name type="scientific">Aurantimonas endophytica</name>
    <dbReference type="NCBI Taxonomy" id="1522175"/>
    <lineage>
        <taxon>Bacteria</taxon>
        <taxon>Pseudomonadati</taxon>
        <taxon>Pseudomonadota</taxon>
        <taxon>Alphaproteobacteria</taxon>
        <taxon>Hyphomicrobiales</taxon>
        <taxon>Aurantimonadaceae</taxon>
        <taxon>Aurantimonas</taxon>
    </lineage>
</organism>
<name>A0A7W6MQ29_9HYPH</name>
<evidence type="ECO:0000313" key="3">
    <source>
        <dbReference type="EMBL" id="MBB4003514.1"/>
    </source>
</evidence>
<protein>
    <submittedName>
        <fullName evidence="3">Spore germination cell wall hydrolase CwlJ-like protein</fullName>
    </submittedName>
</protein>
<feature type="region of interest" description="Disordered" evidence="1">
    <location>
        <begin position="156"/>
        <end position="187"/>
    </location>
</feature>
<keyword evidence="3" id="KW-0378">Hydrolase</keyword>
<proteinExistence type="predicted"/>
<gene>
    <name evidence="3" type="ORF">GGR03_002595</name>
</gene>
<dbReference type="GO" id="GO:0016787">
    <property type="term" value="F:hydrolase activity"/>
    <property type="evidence" value="ECO:0007669"/>
    <property type="project" value="UniProtKB-KW"/>
</dbReference>
<dbReference type="AlphaFoldDB" id="A0A7W6MQ29"/>
<sequence>MALPTPMVLRRNALLMLVLMGLGACASGPRLRPMTAHECMTRVMYFESNRSSPDGMLAVGTVVMNRMESGLYPKTVCGVVGQKKQFAPGVLSKPMAKGKDLASKMATRVLRGERHPGVRKAMFFHTAGMTFPYTNMHYHIVAGGNAFYEKRKNARRLSDPPFRNQEERTAAREAPRTVSYSETRAPAPRTVAVQQAVAPAPAQLEPMSIEELIALEGG</sequence>
<dbReference type="Pfam" id="PF07486">
    <property type="entry name" value="Hydrolase_2"/>
    <property type="match status" value="1"/>
</dbReference>